<evidence type="ECO:0000313" key="11">
    <source>
        <dbReference type="EMBL" id="KAG2200847.1"/>
    </source>
</evidence>
<dbReference type="InterPro" id="IPR020904">
    <property type="entry name" value="Sc_DH/Rdtase_CS"/>
</dbReference>
<keyword evidence="10" id="KW-1133">Transmembrane helix</keyword>
<dbReference type="PANTHER" id="PTHR15104:SF0">
    <property type="entry name" value="DIHYDROPTERIDINE REDUCTASE"/>
    <property type="match status" value="1"/>
</dbReference>
<feature type="compositionally biased region" description="Polar residues" evidence="9">
    <location>
        <begin position="300"/>
        <end position="315"/>
    </location>
</feature>
<feature type="compositionally biased region" description="Basic residues" evidence="9">
    <location>
        <begin position="170"/>
        <end position="180"/>
    </location>
</feature>
<dbReference type="EMBL" id="JAEPRD010000078">
    <property type="protein sequence ID" value="KAG2200847.1"/>
    <property type="molecule type" value="Genomic_DNA"/>
</dbReference>
<keyword evidence="12" id="KW-1185">Reference proteome</keyword>
<evidence type="ECO:0000256" key="5">
    <source>
        <dbReference type="ARBA" id="ARBA00023007"/>
    </source>
</evidence>
<dbReference type="GO" id="GO:0070402">
    <property type="term" value="F:NADPH binding"/>
    <property type="evidence" value="ECO:0007669"/>
    <property type="project" value="TreeGrafter"/>
</dbReference>
<feature type="compositionally biased region" description="Acidic residues" evidence="9">
    <location>
        <begin position="280"/>
        <end position="289"/>
    </location>
</feature>
<feature type="region of interest" description="Disordered" evidence="9">
    <location>
        <begin position="121"/>
        <end position="186"/>
    </location>
</feature>
<dbReference type="GO" id="GO:0005737">
    <property type="term" value="C:cytoplasm"/>
    <property type="evidence" value="ECO:0007669"/>
    <property type="project" value="TreeGrafter"/>
</dbReference>
<accession>A0A8H7QYW2</accession>
<comment type="subunit">
    <text evidence="2">Homodimer.</text>
</comment>
<dbReference type="OrthoDB" id="1204at2759"/>
<reference evidence="11" key="1">
    <citation type="submission" date="2020-12" db="EMBL/GenBank/DDBJ databases">
        <title>Metabolic potential, ecology and presence of endohyphal bacteria is reflected in genomic diversity of Mucoromycotina.</title>
        <authorList>
            <person name="Muszewska A."/>
            <person name="Okrasinska A."/>
            <person name="Steczkiewicz K."/>
            <person name="Drgas O."/>
            <person name="Orlowska M."/>
            <person name="Perlinska-Lenart U."/>
            <person name="Aleksandrzak-Piekarczyk T."/>
            <person name="Szatraj K."/>
            <person name="Zielenkiewicz U."/>
            <person name="Pilsyk S."/>
            <person name="Malc E."/>
            <person name="Mieczkowski P."/>
            <person name="Kruszewska J.S."/>
            <person name="Biernat P."/>
            <person name="Pawlowska J."/>
        </authorList>
    </citation>
    <scope>NUCLEOTIDE SEQUENCE</scope>
    <source>
        <strain evidence="11">WA0000017839</strain>
    </source>
</reference>
<dbReference type="GO" id="GO:0004155">
    <property type="term" value="F:6,7-dihydropteridine reductase activity"/>
    <property type="evidence" value="ECO:0007669"/>
    <property type="project" value="UniProtKB-EC"/>
</dbReference>
<keyword evidence="10" id="KW-0812">Transmembrane</keyword>
<name>A0A8H7QYW2_9FUNG</name>
<dbReference type="InterPro" id="IPR036291">
    <property type="entry name" value="NAD(P)-bd_dom_sf"/>
</dbReference>
<evidence type="ECO:0000256" key="10">
    <source>
        <dbReference type="SAM" id="Phobius"/>
    </source>
</evidence>
<evidence type="ECO:0000256" key="8">
    <source>
        <dbReference type="ARBA" id="ARBA00041348"/>
    </source>
</evidence>
<evidence type="ECO:0000256" key="3">
    <source>
        <dbReference type="ARBA" id="ARBA00022857"/>
    </source>
</evidence>
<feature type="compositionally biased region" description="Low complexity" evidence="9">
    <location>
        <begin position="123"/>
        <end position="134"/>
    </location>
</feature>
<keyword evidence="4" id="KW-0560">Oxidoreductase</keyword>
<sequence length="806" mass="88133">MPTEVTKLNNIDEENTKSPNNSMRQQILNNKFGMPTDKHTHSLRRDLLLSNFDRNMTVEKARFEPTEDIVRAQSTPAASNTLHVDVSKADANINEDVIKNPNNIEVAHPPLPPTEMTYAPTMSPSASNIASSNSGTVTASPIPLNANHSMSDRRRLNQARSEGNPNSSTSRKKHNSKKQIKPIMHGTASPAEVFHRNLVDAVSNVEDSDENEHYVYPFSGNESSTHHLSDMTASGIHRPISVRSTPASHDSKRRTGNKGLGEWLKQALYNRNSQHHTNSLDEEEEEWSDSDYSRRPKLRSNLNNHTAHQNSNRSSILRRWHDSFKGSISSDKNTSKRSRRTYPPIQTPAMQQAYYYGGNNGGISGAGGYTSDEEDAPLLMRRQKRIPRSKKNCNNILRNTILVVLMAIIMLLMIVIHKAEPLVELTVDIGRVLATDKELIFDLKVQAKNLNWWTIHVADADISIFAFSQIVPSVIMANNAANVTHVEGVDPAEYLGGLVHFDEPLSIQSSLFNKGPTEAISQIRIKSPGADTSGNERWSRMIRYPYGLVVRGVLKYRPIPLILGVYPQSIAICNVNQVDPTTGTVSSDPDKTICSNDETVINVDLVENKDADFNTLTTISGSLSEQGHAINESIASVLGTEKLCGVFCVAGGWAGGNAGSKDFLANSELMLDQSVNSSLIAANIASNHLQPNGLLTLTGALPALKATPYMIGYGIAKAAVHHLVKNLAAPKSGLPDGCKVTALLPVTIDTPMNRKFMSDADFSTWTSPGDIANQLEGYLIGGFPLTSGRLVSVVTVGGITSFEQIE</sequence>
<dbReference type="GO" id="GO:0070404">
    <property type="term" value="F:NADH binding"/>
    <property type="evidence" value="ECO:0007669"/>
    <property type="project" value="TreeGrafter"/>
</dbReference>
<feature type="compositionally biased region" description="Polar residues" evidence="9">
    <location>
        <begin position="158"/>
        <end position="169"/>
    </location>
</feature>
<proteinExistence type="inferred from homology"/>
<evidence type="ECO:0000256" key="9">
    <source>
        <dbReference type="SAM" id="MobiDB-lite"/>
    </source>
</evidence>
<dbReference type="Gene3D" id="3.40.50.720">
    <property type="entry name" value="NAD(P)-binding Rossmann-like Domain"/>
    <property type="match status" value="1"/>
</dbReference>
<feature type="region of interest" description="Disordered" evidence="9">
    <location>
        <begin position="1"/>
        <end position="23"/>
    </location>
</feature>
<dbReference type="GO" id="GO:0006559">
    <property type="term" value="P:L-phenylalanine catabolic process"/>
    <property type="evidence" value="ECO:0007669"/>
    <property type="project" value="TreeGrafter"/>
</dbReference>
<dbReference type="InterPro" id="IPR002347">
    <property type="entry name" value="SDR_fam"/>
</dbReference>
<dbReference type="SUPFAM" id="SSF51735">
    <property type="entry name" value="NAD(P)-binding Rossmann-fold domains"/>
    <property type="match status" value="1"/>
</dbReference>
<dbReference type="InterPro" id="IPR024260">
    <property type="entry name" value="Vac7"/>
</dbReference>
<dbReference type="PROSITE" id="PS00061">
    <property type="entry name" value="ADH_SHORT"/>
    <property type="match status" value="1"/>
</dbReference>
<dbReference type="Pfam" id="PF12751">
    <property type="entry name" value="Vac7"/>
    <property type="match status" value="1"/>
</dbReference>
<evidence type="ECO:0000256" key="2">
    <source>
        <dbReference type="ARBA" id="ARBA00011738"/>
    </source>
</evidence>
<protein>
    <recommendedName>
        <fullName evidence="7">Dihydropteridine reductase</fullName>
        <ecNumber evidence="6">1.5.1.34</ecNumber>
    </recommendedName>
    <alternativeName>
        <fullName evidence="8">Quinoid dihydropteridine reductase</fullName>
    </alternativeName>
</protein>
<dbReference type="FunFam" id="3.40.50.720:FF:000157">
    <property type="entry name" value="Quinoid dihydropteridine reductase"/>
    <property type="match status" value="1"/>
</dbReference>
<dbReference type="GO" id="GO:0006729">
    <property type="term" value="P:tetrahydrobiopterin biosynthetic process"/>
    <property type="evidence" value="ECO:0007669"/>
    <property type="project" value="UniProtKB-KW"/>
</dbReference>
<evidence type="ECO:0000256" key="1">
    <source>
        <dbReference type="ARBA" id="ARBA00006484"/>
    </source>
</evidence>
<dbReference type="Pfam" id="PF13561">
    <property type="entry name" value="adh_short_C2"/>
    <property type="match status" value="1"/>
</dbReference>
<feature type="transmembrane region" description="Helical" evidence="10">
    <location>
        <begin position="396"/>
        <end position="416"/>
    </location>
</feature>
<dbReference type="Proteomes" id="UP000603453">
    <property type="component" value="Unassembled WGS sequence"/>
</dbReference>
<keyword evidence="10" id="KW-0472">Membrane</keyword>
<dbReference type="AlphaFoldDB" id="A0A8H7QYW2"/>
<evidence type="ECO:0000313" key="12">
    <source>
        <dbReference type="Proteomes" id="UP000603453"/>
    </source>
</evidence>
<dbReference type="PANTHER" id="PTHR15104">
    <property type="entry name" value="DIHYDROPTERIDINE REDUCTASE"/>
    <property type="match status" value="1"/>
</dbReference>
<gene>
    <name evidence="11" type="ORF">INT47_001378</name>
</gene>
<evidence type="ECO:0000256" key="6">
    <source>
        <dbReference type="ARBA" id="ARBA00039153"/>
    </source>
</evidence>
<evidence type="ECO:0000256" key="7">
    <source>
        <dbReference type="ARBA" id="ARBA00039520"/>
    </source>
</evidence>
<comment type="similarity">
    <text evidence="1">Belongs to the short-chain dehydrogenases/reductases (SDR) family.</text>
</comment>
<dbReference type="EC" id="1.5.1.34" evidence="6"/>
<keyword evidence="5" id="KW-0783">Tetrahydrobiopterin biosynthesis</keyword>
<feature type="region of interest" description="Disordered" evidence="9">
    <location>
        <begin position="270"/>
        <end position="318"/>
    </location>
</feature>
<organism evidence="11 12">
    <name type="scientific">Mucor saturninus</name>
    <dbReference type="NCBI Taxonomy" id="64648"/>
    <lineage>
        <taxon>Eukaryota</taxon>
        <taxon>Fungi</taxon>
        <taxon>Fungi incertae sedis</taxon>
        <taxon>Mucoromycota</taxon>
        <taxon>Mucoromycotina</taxon>
        <taxon>Mucoromycetes</taxon>
        <taxon>Mucorales</taxon>
        <taxon>Mucorineae</taxon>
        <taxon>Mucoraceae</taxon>
        <taxon>Mucor</taxon>
    </lineage>
</organism>
<keyword evidence="3" id="KW-0521">NADP</keyword>
<comment type="caution">
    <text evidence="11">The sequence shown here is derived from an EMBL/GenBank/DDBJ whole genome shotgun (WGS) entry which is preliminary data.</text>
</comment>
<evidence type="ECO:0000256" key="4">
    <source>
        <dbReference type="ARBA" id="ARBA00023002"/>
    </source>
</evidence>